<keyword evidence="2" id="KW-1185">Reference proteome</keyword>
<dbReference type="AlphaFoldDB" id="B6G8K7"/>
<dbReference type="HOGENOM" id="CLU_1624311_0_0_11"/>
<proteinExistence type="predicted"/>
<dbReference type="EMBL" id="ABXJ01000022">
    <property type="protein sequence ID" value="EEA91392.1"/>
    <property type="molecule type" value="Genomic_DNA"/>
</dbReference>
<reference evidence="1 2" key="1">
    <citation type="submission" date="2008-10" db="EMBL/GenBank/DDBJ databases">
        <title>Draft genome sequence of Collinsella stercoris (DSM 13279).</title>
        <authorList>
            <person name="Sudarsanam P."/>
            <person name="Ley R."/>
            <person name="Guruge J."/>
            <person name="Turnbaugh P.J."/>
            <person name="Mahowald M."/>
            <person name="Liep D."/>
            <person name="Gordon J."/>
        </authorList>
    </citation>
    <scope>NUCLEOTIDE SEQUENCE [LARGE SCALE GENOMIC DNA]</scope>
    <source>
        <strain evidence="1 2">DSM 13279</strain>
    </source>
</reference>
<accession>B6G8K7</accession>
<gene>
    <name evidence="1" type="ORF">COLSTE_00398</name>
</gene>
<evidence type="ECO:0000313" key="2">
    <source>
        <dbReference type="Proteomes" id="UP000003560"/>
    </source>
</evidence>
<sequence length="163" mass="19158">MRELMGYRKHVEGRFEMTNARNEGGSTVSRILMRSFEVVRQCGRDYIDERERNAAFEQYCSDVEAAVGSLADVTNDRAVIIRVLREYWHIEGDDAEGLLHEEMRIRAPLRRLGRFLVEKRNYLPVGVERYLDDNRVKSRLRHESKLSTLTAEQLYREIEGHGR</sequence>
<comment type="caution">
    <text evidence="1">The sequence shown here is derived from an EMBL/GenBank/DDBJ whole genome shotgun (WGS) entry which is preliminary data.</text>
</comment>
<reference evidence="1 2" key="2">
    <citation type="submission" date="2008-10" db="EMBL/GenBank/DDBJ databases">
        <authorList>
            <person name="Fulton L."/>
            <person name="Clifton S."/>
            <person name="Fulton B."/>
            <person name="Xu J."/>
            <person name="Minx P."/>
            <person name="Pepin K.H."/>
            <person name="Johnson M."/>
            <person name="Thiruvilangam P."/>
            <person name="Bhonagiri V."/>
            <person name="Nash W.E."/>
            <person name="Mardis E.R."/>
            <person name="Wilson R.K."/>
        </authorList>
    </citation>
    <scope>NUCLEOTIDE SEQUENCE [LARGE SCALE GENOMIC DNA]</scope>
    <source>
        <strain evidence="1 2">DSM 13279</strain>
    </source>
</reference>
<name>B6G8K7_9ACTN</name>
<dbReference type="STRING" id="445975.COLSTE_00398"/>
<evidence type="ECO:0000313" key="1">
    <source>
        <dbReference type="EMBL" id="EEA91392.1"/>
    </source>
</evidence>
<organism evidence="1 2">
    <name type="scientific">Collinsella stercoris DSM 13279</name>
    <dbReference type="NCBI Taxonomy" id="445975"/>
    <lineage>
        <taxon>Bacteria</taxon>
        <taxon>Bacillati</taxon>
        <taxon>Actinomycetota</taxon>
        <taxon>Coriobacteriia</taxon>
        <taxon>Coriobacteriales</taxon>
        <taxon>Coriobacteriaceae</taxon>
        <taxon>Collinsella</taxon>
    </lineage>
</organism>
<protein>
    <submittedName>
        <fullName evidence="1">Uncharacterized protein</fullName>
    </submittedName>
</protein>
<dbReference type="Proteomes" id="UP000003560">
    <property type="component" value="Unassembled WGS sequence"/>
</dbReference>